<dbReference type="InterPro" id="IPR012340">
    <property type="entry name" value="NA-bd_OB-fold"/>
</dbReference>
<keyword evidence="4" id="KW-1185">Reference proteome</keyword>
<dbReference type="SUPFAM" id="SSF50249">
    <property type="entry name" value="Nucleic acid-binding proteins"/>
    <property type="match status" value="1"/>
</dbReference>
<proteinExistence type="predicted"/>
<dbReference type="InParanoid" id="G7E5N3"/>
<dbReference type="eggNOG" id="ENOG502SY4F">
    <property type="taxonomic scope" value="Eukaryota"/>
</dbReference>
<evidence type="ECO:0000313" key="4">
    <source>
        <dbReference type="Proteomes" id="UP000009131"/>
    </source>
</evidence>
<feature type="region of interest" description="Disordered" evidence="1">
    <location>
        <begin position="110"/>
        <end position="133"/>
    </location>
</feature>
<dbReference type="RefSeq" id="XP_014569325.1">
    <property type="nucleotide sequence ID" value="XM_014713839.1"/>
</dbReference>
<name>G7E5N3_MIXOS</name>
<dbReference type="HOGENOM" id="CLU_960047_0_0_1"/>
<dbReference type="Proteomes" id="UP000009131">
    <property type="component" value="Unassembled WGS sequence"/>
</dbReference>
<feature type="compositionally biased region" description="Polar residues" evidence="1">
    <location>
        <begin position="122"/>
        <end position="133"/>
    </location>
</feature>
<dbReference type="InterPro" id="IPR049507">
    <property type="entry name" value="SHLD2_OB1"/>
</dbReference>
<dbReference type="OrthoDB" id="2506307at2759"/>
<evidence type="ECO:0000313" key="3">
    <source>
        <dbReference type="EMBL" id="GAA98143.1"/>
    </source>
</evidence>
<accession>G7E5N3</accession>
<reference evidence="3 4" key="2">
    <citation type="journal article" date="2012" name="Open Biol.">
        <title>Characteristics of nucleosomes and linker DNA regions on the genome of the basidiomycete Mixia osmundae revealed by mono- and dinucleosome mapping.</title>
        <authorList>
            <person name="Nishida H."/>
            <person name="Kondo S."/>
            <person name="Matsumoto T."/>
            <person name="Suzuki Y."/>
            <person name="Yoshikawa H."/>
            <person name="Taylor T.D."/>
            <person name="Sugiyama J."/>
        </authorList>
    </citation>
    <scope>NUCLEOTIDE SEQUENCE [LARGE SCALE GENOMIC DNA]</scope>
    <source>
        <strain evidence="4">CBS 9802 / IAM 14324 / JCM 22182 / KY 12970</strain>
    </source>
</reference>
<sequence length="290" mass="32067">MRWVAFTGAPTRAECYRSLATRDGAQPVRSAARWRVLSNGSPSQETAVLRAQSISSTQAVEAALLGTVAEPHEGGCKTFLEAGFDSQDMHVLGEEDIDYLEQSLAIAQAAPPASASDETQDASRTADTQAGTESRAQGIFGIDLFMIIPLKRAHEMLKQHGQFGASISILAAIIEVTELRELSTKRGTNKLVTVEVWDESGSTLRIAAWGDVAQHWRNTVRRGDVVHVNNIRLCMYLGKPQGTARYDSLLTICYRTRYAGSQDDQYRPDLELPWRHEPTLRVRRLVELVS</sequence>
<evidence type="ECO:0000256" key="1">
    <source>
        <dbReference type="SAM" id="MobiDB-lite"/>
    </source>
</evidence>
<dbReference type="EMBL" id="BABT02000150">
    <property type="protein sequence ID" value="GAA98143.1"/>
    <property type="molecule type" value="Genomic_DNA"/>
</dbReference>
<feature type="domain" description="Shieldin complex subunit 2 first OB fold" evidence="2">
    <location>
        <begin position="154"/>
        <end position="233"/>
    </location>
</feature>
<evidence type="ECO:0000259" key="2">
    <source>
        <dbReference type="Pfam" id="PF21669"/>
    </source>
</evidence>
<comment type="caution">
    <text evidence="3">The sequence shown here is derived from an EMBL/GenBank/DDBJ whole genome shotgun (WGS) entry which is preliminary data.</text>
</comment>
<dbReference type="Gene3D" id="2.40.50.140">
    <property type="entry name" value="Nucleic acid-binding proteins"/>
    <property type="match status" value="1"/>
</dbReference>
<gene>
    <name evidence="3" type="primary">Mo04826</name>
    <name evidence="3" type="ORF">E5Q_04826</name>
</gene>
<reference evidence="3 4" key="1">
    <citation type="journal article" date="2011" name="J. Gen. Appl. Microbiol.">
        <title>Draft genome sequencing of the enigmatic basidiomycete Mixia osmundae.</title>
        <authorList>
            <person name="Nishida H."/>
            <person name="Nagatsuka Y."/>
            <person name="Sugiyama J."/>
        </authorList>
    </citation>
    <scope>NUCLEOTIDE SEQUENCE [LARGE SCALE GENOMIC DNA]</scope>
    <source>
        <strain evidence="4">CBS 9802 / IAM 14324 / JCM 22182 / KY 12970</strain>
    </source>
</reference>
<dbReference type="Pfam" id="PF21669">
    <property type="entry name" value="SHLD2_OB1"/>
    <property type="match status" value="1"/>
</dbReference>
<organism evidence="3 4">
    <name type="scientific">Mixia osmundae (strain CBS 9802 / IAM 14324 / JCM 22182 / KY 12970)</name>
    <dbReference type="NCBI Taxonomy" id="764103"/>
    <lineage>
        <taxon>Eukaryota</taxon>
        <taxon>Fungi</taxon>
        <taxon>Dikarya</taxon>
        <taxon>Basidiomycota</taxon>
        <taxon>Pucciniomycotina</taxon>
        <taxon>Mixiomycetes</taxon>
        <taxon>Mixiales</taxon>
        <taxon>Mixiaceae</taxon>
        <taxon>Mixia</taxon>
    </lineage>
</organism>
<protein>
    <recommendedName>
        <fullName evidence="2">Shieldin complex subunit 2 first OB fold domain-containing protein</fullName>
    </recommendedName>
</protein>
<dbReference type="STRING" id="764103.G7E5N3"/>
<dbReference type="AlphaFoldDB" id="G7E5N3"/>